<dbReference type="AlphaFoldDB" id="A0A4R1L3B0"/>
<name>A0A4R1L3B0_9BACT</name>
<evidence type="ECO:0000313" key="2">
    <source>
        <dbReference type="Proteomes" id="UP000295210"/>
    </source>
</evidence>
<evidence type="ECO:0000313" key="1">
    <source>
        <dbReference type="EMBL" id="TCK71510.1"/>
    </source>
</evidence>
<keyword evidence="2" id="KW-1185">Reference proteome</keyword>
<organism evidence="1 2">
    <name type="scientific">Acidipila rosea</name>
    <dbReference type="NCBI Taxonomy" id="768535"/>
    <lineage>
        <taxon>Bacteria</taxon>
        <taxon>Pseudomonadati</taxon>
        <taxon>Acidobacteriota</taxon>
        <taxon>Terriglobia</taxon>
        <taxon>Terriglobales</taxon>
        <taxon>Acidobacteriaceae</taxon>
        <taxon>Acidipila</taxon>
    </lineage>
</organism>
<dbReference type="Proteomes" id="UP000295210">
    <property type="component" value="Unassembled WGS sequence"/>
</dbReference>
<comment type="caution">
    <text evidence="1">The sequence shown here is derived from an EMBL/GenBank/DDBJ whole genome shotgun (WGS) entry which is preliminary data.</text>
</comment>
<reference evidence="1 2" key="1">
    <citation type="submission" date="2019-03" db="EMBL/GenBank/DDBJ databases">
        <title>Genomic Encyclopedia of Type Strains, Phase IV (KMG-IV): sequencing the most valuable type-strain genomes for metagenomic binning, comparative biology and taxonomic classification.</title>
        <authorList>
            <person name="Goeker M."/>
        </authorList>
    </citation>
    <scope>NUCLEOTIDE SEQUENCE [LARGE SCALE GENOMIC DNA]</scope>
    <source>
        <strain evidence="1 2">DSM 103428</strain>
    </source>
</reference>
<dbReference type="OrthoDB" id="9134808at2"/>
<gene>
    <name evidence="1" type="ORF">C7378_2789</name>
</gene>
<sequence length="83" mass="9190">MTRAKFVCLSKTEIYTDILIDGKSIPGTLVSVHFQVVTATSDENKSFFASTPSGTIESGQMKKEVADQFELSKEYYVDFTPAN</sequence>
<proteinExistence type="predicted"/>
<dbReference type="EMBL" id="SMGK01000005">
    <property type="protein sequence ID" value="TCK71510.1"/>
    <property type="molecule type" value="Genomic_DNA"/>
</dbReference>
<accession>A0A4R1L3B0</accession>
<dbReference type="RefSeq" id="WP_131997896.1">
    <property type="nucleotide sequence ID" value="NZ_SMGK01000005.1"/>
</dbReference>
<protein>
    <submittedName>
        <fullName evidence="1">Uncharacterized protein</fullName>
    </submittedName>
</protein>